<protein>
    <submittedName>
        <fullName evidence="1">Uncharacterized protein</fullName>
    </submittedName>
</protein>
<sequence>MMYTCEWARPQEGTNQRFRKPTTERGGNRDFFEQSNAVDHPRLSFNKQQGRAVRGLRRKVRILRCHDRSVVFPQSYVGVKLHGAATHMATKGWWLTDWQRSLLISWFSSYLQMHPCMSMKDKVISQRCIHDGFHVVRIMDLRPAHEQLCHIYGTMWSRSWTHMGHPTAVM</sequence>
<dbReference type="EMBL" id="CP069032">
    <property type="protein sequence ID" value="QRD00106.1"/>
    <property type="molecule type" value="Genomic_DNA"/>
</dbReference>
<proteinExistence type="predicted"/>
<name>A0A7U2F7D2_PHANO</name>
<reference evidence="2" key="1">
    <citation type="journal article" date="2021" name="BMC Genomics">
        <title>Chromosome-level genome assembly and manually-curated proteome of model necrotroph Parastagonospora nodorum Sn15 reveals a genome-wide trove of candidate effector homologs, and redundancy of virulence-related functions within an accessory chromosome.</title>
        <authorList>
            <person name="Bertazzoni S."/>
            <person name="Jones D.A.B."/>
            <person name="Phan H.T."/>
            <person name="Tan K.-C."/>
            <person name="Hane J.K."/>
        </authorList>
    </citation>
    <scope>NUCLEOTIDE SEQUENCE [LARGE SCALE GENOMIC DNA]</scope>
    <source>
        <strain evidence="2">SN15 / ATCC MYA-4574 / FGSC 10173)</strain>
    </source>
</reference>
<accession>A0A7U2F7D2</accession>
<gene>
    <name evidence="1" type="ORF">JI435_414610</name>
</gene>
<evidence type="ECO:0000313" key="2">
    <source>
        <dbReference type="Proteomes" id="UP000663193"/>
    </source>
</evidence>
<dbReference type="VEuPathDB" id="FungiDB:JI435_414610"/>
<dbReference type="AlphaFoldDB" id="A0A7U2F7D2"/>
<dbReference type="Proteomes" id="UP000663193">
    <property type="component" value="Chromosome 10"/>
</dbReference>
<organism evidence="1 2">
    <name type="scientific">Phaeosphaeria nodorum (strain SN15 / ATCC MYA-4574 / FGSC 10173)</name>
    <name type="common">Glume blotch fungus</name>
    <name type="synonym">Parastagonospora nodorum</name>
    <dbReference type="NCBI Taxonomy" id="321614"/>
    <lineage>
        <taxon>Eukaryota</taxon>
        <taxon>Fungi</taxon>
        <taxon>Dikarya</taxon>
        <taxon>Ascomycota</taxon>
        <taxon>Pezizomycotina</taxon>
        <taxon>Dothideomycetes</taxon>
        <taxon>Pleosporomycetidae</taxon>
        <taxon>Pleosporales</taxon>
        <taxon>Pleosporineae</taxon>
        <taxon>Phaeosphaeriaceae</taxon>
        <taxon>Parastagonospora</taxon>
    </lineage>
</organism>
<keyword evidence="2" id="KW-1185">Reference proteome</keyword>
<evidence type="ECO:0000313" key="1">
    <source>
        <dbReference type="EMBL" id="QRD00106.1"/>
    </source>
</evidence>